<evidence type="ECO:0000259" key="4">
    <source>
        <dbReference type="Pfam" id="PF04542"/>
    </source>
</evidence>
<organism evidence="6 7">
    <name type="scientific">Pinibacter aurantiacus</name>
    <dbReference type="NCBI Taxonomy" id="2851599"/>
    <lineage>
        <taxon>Bacteria</taxon>
        <taxon>Pseudomonadati</taxon>
        <taxon>Bacteroidota</taxon>
        <taxon>Chitinophagia</taxon>
        <taxon>Chitinophagales</taxon>
        <taxon>Chitinophagaceae</taxon>
        <taxon>Pinibacter</taxon>
    </lineage>
</organism>
<evidence type="ECO:0000256" key="2">
    <source>
        <dbReference type="ARBA" id="ARBA00023082"/>
    </source>
</evidence>
<comment type="caution">
    <text evidence="6">The sequence shown here is derived from an EMBL/GenBank/DDBJ whole genome shotgun (WGS) entry which is preliminary data.</text>
</comment>
<keyword evidence="7" id="KW-1185">Reference proteome</keyword>
<dbReference type="NCBIfam" id="TIGR02985">
    <property type="entry name" value="Sig70_bacteroi1"/>
    <property type="match status" value="1"/>
</dbReference>
<dbReference type="Pfam" id="PF04542">
    <property type="entry name" value="Sigma70_r2"/>
    <property type="match status" value="1"/>
</dbReference>
<dbReference type="NCBIfam" id="TIGR02937">
    <property type="entry name" value="sigma70-ECF"/>
    <property type="match status" value="1"/>
</dbReference>
<dbReference type="InterPro" id="IPR007627">
    <property type="entry name" value="RNA_pol_sigma70_r2"/>
</dbReference>
<dbReference type="CDD" id="cd06171">
    <property type="entry name" value="Sigma70_r4"/>
    <property type="match status" value="1"/>
</dbReference>
<evidence type="ECO:0000313" key="7">
    <source>
        <dbReference type="Proteomes" id="UP000812270"/>
    </source>
</evidence>
<dbReference type="InterPro" id="IPR014327">
    <property type="entry name" value="RNA_pol_sigma70_bacteroid"/>
</dbReference>
<feature type="domain" description="RNA polymerase sigma factor 70 region 4 type 2" evidence="5">
    <location>
        <begin position="125"/>
        <end position="171"/>
    </location>
</feature>
<accession>A0A9E2SDD1</accession>
<keyword evidence="2" id="KW-0731">Sigma factor</keyword>
<dbReference type="InterPro" id="IPR039425">
    <property type="entry name" value="RNA_pol_sigma-70-like"/>
</dbReference>
<evidence type="ECO:0000313" key="6">
    <source>
        <dbReference type="EMBL" id="MBV4360042.1"/>
    </source>
</evidence>
<dbReference type="GO" id="GO:0006352">
    <property type="term" value="P:DNA-templated transcription initiation"/>
    <property type="evidence" value="ECO:0007669"/>
    <property type="project" value="InterPro"/>
</dbReference>
<dbReference type="PANTHER" id="PTHR43133">
    <property type="entry name" value="RNA POLYMERASE ECF-TYPE SIGMA FACTO"/>
    <property type="match status" value="1"/>
</dbReference>
<dbReference type="PANTHER" id="PTHR43133:SF46">
    <property type="entry name" value="RNA POLYMERASE SIGMA-70 FACTOR ECF SUBFAMILY"/>
    <property type="match status" value="1"/>
</dbReference>
<sequence>MSNFGDHLILQLIKEGQIEGYRALFARYYKPLCMQAYLLLKNNEDAEDVVQSTFIYLWNNNKFENIQTSLSAYLGTSVRHACLTHLRKSRKEQEGMDDYLTLNASDDHHDVEHMDEVFKKMEGEIEQLPTQCKQIFQLVYFEKKSYQEAADSAGVSINTVKTQLKIAMSRLRAAMKEQ</sequence>
<dbReference type="Proteomes" id="UP000812270">
    <property type="component" value="Unassembled WGS sequence"/>
</dbReference>
<feature type="domain" description="RNA polymerase sigma-70 region 2" evidence="4">
    <location>
        <begin position="24"/>
        <end position="91"/>
    </location>
</feature>
<keyword evidence="3" id="KW-0804">Transcription</keyword>
<proteinExistence type="predicted"/>
<dbReference type="GO" id="GO:0003677">
    <property type="term" value="F:DNA binding"/>
    <property type="evidence" value="ECO:0007669"/>
    <property type="project" value="InterPro"/>
</dbReference>
<reference evidence="6" key="1">
    <citation type="submission" date="2021-06" db="EMBL/GenBank/DDBJ databases">
        <authorList>
            <person name="Huq M.A."/>
        </authorList>
    </citation>
    <scope>NUCLEOTIDE SEQUENCE</scope>
    <source>
        <strain evidence="6">MAH-26</strain>
    </source>
</reference>
<name>A0A9E2SDD1_9BACT</name>
<evidence type="ECO:0000259" key="5">
    <source>
        <dbReference type="Pfam" id="PF08281"/>
    </source>
</evidence>
<dbReference type="AlphaFoldDB" id="A0A9E2SDD1"/>
<evidence type="ECO:0000256" key="1">
    <source>
        <dbReference type="ARBA" id="ARBA00023015"/>
    </source>
</evidence>
<dbReference type="RefSeq" id="WP_217794293.1">
    <property type="nucleotide sequence ID" value="NZ_JAHSPG010000016.1"/>
</dbReference>
<protein>
    <submittedName>
        <fullName evidence="6">RNA polymerase sigma-70 factor</fullName>
    </submittedName>
</protein>
<dbReference type="Pfam" id="PF08281">
    <property type="entry name" value="Sigma70_r4_2"/>
    <property type="match status" value="1"/>
</dbReference>
<gene>
    <name evidence="6" type="ORF">KTO63_22945</name>
</gene>
<evidence type="ECO:0000256" key="3">
    <source>
        <dbReference type="ARBA" id="ARBA00023163"/>
    </source>
</evidence>
<dbReference type="GO" id="GO:0016987">
    <property type="term" value="F:sigma factor activity"/>
    <property type="evidence" value="ECO:0007669"/>
    <property type="project" value="UniProtKB-KW"/>
</dbReference>
<dbReference type="InterPro" id="IPR014284">
    <property type="entry name" value="RNA_pol_sigma-70_dom"/>
</dbReference>
<dbReference type="InterPro" id="IPR013249">
    <property type="entry name" value="RNA_pol_sigma70_r4_t2"/>
</dbReference>
<dbReference type="EMBL" id="JAHSPG010000016">
    <property type="protein sequence ID" value="MBV4360042.1"/>
    <property type="molecule type" value="Genomic_DNA"/>
</dbReference>
<keyword evidence="1" id="KW-0805">Transcription regulation</keyword>